<evidence type="ECO:0008006" key="4">
    <source>
        <dbReference type="Google" id="ProtNLM"/>
    </source>
</evidence>
<accession>A0A1I0IXC9</accession>
<protein>
    <recommendedName>
        <fullName evidence="4">Transcriptional regulator</fullName>
    </recommendedName>
</protein>
<feature type="region of interest" description="Disordered" evidence="1">
    <location>
        <begin position="1"/>
        <end position="40"/>
    </location>
</feature>
<organism evidence="2 3">
    <name type="scientific">Natrinema hispanicum</name>
    <dbReference type="NCBI Taxonomy" id="392421"/>
    <lineage>
        <taxon>Archaea</taxon>
        <taxon>Methanobacteriati</taxon>
        <taxon>Methanobacteriota</taxon>
        <taxon>Stenosarchaea group</taxon>
        <taxon>Halobacteria</taxon>
        <taxon>Halobacteriales</taxon>
        <taxon>Natrialbaceae</taxon>
        <taxon>Natrinema</taxon>
    </lineage>
</organism>
<dbReference type="InterPro" id="IPR036388">
    <property type="entry name" value="WH-like_DNA-bd_sf"/>
</dbReference>
<dbReference type="AlphaFoldDB" id="A0A1I0IXC9"/>
<sequence length="135" mass="15077">MSIQTEKMVNENYEPSANDEKVLDALKDGRSDSQPWGRANPRYLIDETNMEKGNVEFSLRSLRDAGWIERVARGLYELNEDPREGVSSGENLLEGVQAELENIEAAFERGDPDTARTALKRAQDAISDDNTDGSD</sequence>
<dbReference type="SUPFAM" id="SSF46785">
    <property type="entry name" value="Winged helix' DNA-binding domain"/>
    <property type="match status" value="1"/>
</dbReference>
<dbReference type="EMBL" id="FOIC01000026">
    <property type="protein sequence ID" value="SEU01333.1"/>
    <property type="molecule type" value="Genomic_DNA"/>
</dbReference>
<dbReference type="RefSeq" id="WP_254799195.1">
    <property type="nucleotide sequence ID" value="NZ_FOIC01000026.1"/>
</dbReference>
<dbReference type="Gene3D" id="1.10.10.10">
    <property type="entry name" value="Winged helix-like DNA-binding domain superfamily/Winged helix DNA-binding domain"/>
    <property type="match status" value="1"/>
</dbReference>
<dbReference type="InterPro" id="IPR036390">
    <property type="entry name" value="WH_DNA-bd_sf"/>
</dbReference>
<dbReference type="STRING" id="392421.SAMN04488694_12649"/>
<keyword evidence="3" id="KW-1185">Reference proteome</keyword>
<name>A0A1I0IXC9_9EURY</name>
<gene>
    <name evidence="2" type="ORF">SAMN04488694_12649</name>
</gene>
<proteinExistence type="predicted"/>
<feature type="compositionally biased region" description="Basic and acidic residues" evidence="1">
    <location>
        <begin position="18"/>
        <end position="31"/>
    </location>
</feature>
<dbReference type="Proteomes" id="UP000199320">
    <property type="component" value="Unassembled WGS sequence"/>
</dbReference>
<evidence type="ECO:0000256" key="1">
    <source>
        <dbReference type="SAM" id="MobiDB-lite"/>
    </source>
</evidence>
<evidence type="ECO:0000313" key="2">
    <source>
        <dbReference type="EMBL" id="SEU01333.1"/>
    </source>
</evidence>
<reference evidence="3" key="1">
    <citation type="submission" date="2016-10" db="EMBL/GenBank/DDBJ databases">
        <authorList>
            <person name="Varghese N."/>
            <person name="Submissions S."/>
        </authorList>
    </citation>
    <scope>NUCLEOTIDE SEQUENCE [LARGE SCALE GENOMIC DNA]</scope>
    <source>
        <strain evidence="3">CDM_6</strain>
    </source>
</reference>
<evidence type="ECO:0000313" key="3">
    <source>
        <dbReference type="Proteomes" id="UP000199320"/>
    </source>
</evidence>